<proteinExistence type="predicted"/>
<dbReference type="Gene3D" id="1.10.10.10">
    <property type="entry name" value="Winged helix-like DNA-binding domain superfamily/Winged helix DNA-binding domain"/>
    <property type="match status" value="1"/>
</dbReference>
<dbReference type="EMBL" id="JACOQI010000005">
    <property type="protein sequence ID" value="MBC5770151.1"/>
    <property type="molecule type" value="Genomic_DNA"/>
</dbReference>
<name>A0A923S715_9FIRM</name>
<organism evidence="1 2">
    <name type="scientific">Dysosmobacter segnis</name>
    <dbReference type="NCBI Taxonomy" id="2763042"/>
    <lineage>
        <taxon>Bacteria</taxon>
        <taxon>Bacillati</taxon>
        <taxon>Bacillota</taxon>
        <taxon>Clostridia</taxon>
        <taxon>Eubacteriales</taxon>
        <taxon>Oscillospiraceae</taxon>
        <taxon>Dysosmobacter</taxon>
    </lineage>
</organism>
<dbReference type="RefSeq" id="WP_187014439.1">
    <property type="nucleotide sequence ID" value="NZ_JACOQI010000005.1"/>
</dbReference>
<dbReference type="Pfam" id="PF13730">
    <property type="entry name" value="HTH_36"/>
    <property type="match status" value="1"/>
</dbReference>
<evidence type="ECO:0000313" key="2">
    <source>
        <dbReference type="Proteomes" id="UP000620327"/>
    </source>
</evidence>
<dbReference type="AlphaFoldDB" id="A0A923S715"/>
<dbReference type="Proteomes" id="UP000620327">
    <property type="component" value="Unassembled WGS sequence"/>
</dbReference>
<comment type="caution">
    <text evidence="1">The sequence shown here is derived from an EMBL/GenBank/DDBJ whole genome shotgun (WGS) entry which is preliminary data.</text>
</comment>
<dbReference type="InterPro" id="IPR036388">
    <property type="entry name" value="WH-like_DNA-bd_sf"/>
</dbReference>
<keyword evidence="2" id="KW-1185">Reference proteome</keyword>
<protein>
    <submittedName>
        <fullName evidence="1">Helix-turn-helix domain-containing protein</fullName>
    </submittedName>
</protein>
<gene>
    <name evidence="1" type="ORF">H8Z83_07435</name>
</gene>
<evidence type="ECO:0000313" key="1">
    <source>
        <dbReference type="EMBL" id="MBC5770151.1"/>
    </source>
</evidence>
<reference evidence="1" key="1">
    <citation type="submission" date="2020-08" db="EMBL/GenBank/DDBJ databases">
        <title>Genome public.</title>
        <authorList>
            <person name="Liu C."/>
            <person name="Sun Q."/>
        </authorList>
    </citation>
    <scope>NUCLEOTIDE SEQUENCE</scope>
    <source>
        <strain evidence="1">BX15</strain>
    </source>
</reference>
<sequence>MRKTKPPVGWEHVKNCFPVPNELLDFDLPGGSIAVYIFLLRHADRRTGQCHPSTATMAKNLHYCRNTVASYVRLLEERGLIITEHTKIITKNGIKKNGNLLYTIIPLQKVMEQHYEQQFNALERTTERRKAQAKLAEQLGA</sequence>
<accession>A0A923S715</accession>